<evidence type="ECO:0000256" key="1">
    <source>
        <dbReference type="SAM" id="Phobius"/>
    </source>
</evidence>
<dbReference type="EMBL" id="AMRJ01000015">
    <property type="protein sequence ID" value="EKF74043.1"/>
    <property type="molecule type" value="Genomic_DNA"/>
</dbReference>
<evidence type="ECO:0000313" key="3">
    <source>
        <dbReference type="Proteomes" id="UP000010164"/>
    </source>
</evidence>
<reference evidence="2 3" key="1">
    <citation type="journal article" date="2012" name="J. Bacteriol.">
        <title>Genome Sequence of the Alkane-Degrading Bacterium Alcanivorax hongdengensis Type Strain A-11-3.</title>
        <authorList>
            <person name="Lai Q."/>
            <person name="Shao Z."/>
        </authorList>
    </citation>
    <scope>NUCLEOTIDE SEQUENCE [LARGE SCALE GENOMIC DNA]</scope>
    <source>
        <strain evidence="2 3">A-11-3</strain>
    </source>
</reference>
<protein>
    <recommendedName>
        <fullName evidence="4">DUF2393 domain-containing protein</fullName>
    </recommendedName>
</protein>
<sequence length="158" mass="17153">MRLLLVLTVVIAVAVLLWGSWQWGRKVFFAVLAAVVAGAIAIGLGAWYAERTSQVSMPAEDIVITLDDHHRTESGVILSGSVRNDGKLAVASLTLEAAALRCAQADQCTTVFQQRIPLEVYLPVGSEYPFEVVSRPTAAAKEANKWQVRAVTKMAYPQ</sequence>
<comment type="caution">
    <text evidence="2">The sequence shown here is derived from an EMBL/GenBank/DDBJ whole genome shotgun (WGS) entry which is preliminary data.</text>
</comment>
<dbReference type="Proteomes" id="UP000010164">
    <property type="component" value="Unassembled WGS sequence"/>
</dbReference>
<organism evidence="2 3">
    <name type="scientific">Alcanivorax hongdengensis A-11-3</name>
    <dbReference type="NCBI Taxonomy" id="1177179"/>
    <lineage>
        <taxon>Bacteria</taxon>
        <taxon>Pseudomonadati</taxon>
        <taxon>Pseudomonadota</taxon>
        <taxon>Gammaproteobacteria</taxon>
        <taxon>Oceanospirillales</taxon>
        <taxon>Alcanivoracaceae</taxon>
        <taxon>Alcanivorax</taxon>
    </lineage>
</organism>
<gene>
    <name evidence="2" type="ORF">A11A3_10306</name>
</gene>
<feature type="transmembrane region" description="Helical" evidence="1">
    <location>
        <begin position="29"/>
        <end position="49"/>
    </location>
</feature>
<keyword evidence="1" id="KW-1133">Transmembrane helix</keyword>
<keyword evidence="1" id="KW-0812">Transmembrane</keyword>
<dbReference type="OrthoDB" id="6078550at2"/>
<proteinExistence type="predicted"/>
<name>L0WBA2_9GAMM</name>
<dbReference type="STRING" id="1177179.A11A3_10306"/>
<keyword evidence="1" id="KW-0472">Membrane</keyword>
<dbReference type="RefSeq" id="WP_008929238.1">
    <property type="nucleotide sequence ID" value="NZ_AMRJ01000015.1"/>
</dbReference>
<evidence type="ECO:0000313" key="2">
    <source>
        <dbReference type="EMBL" id="EKF74043.1"/>
    </source>
</evidence>
<dbReference type="PATRIC" id="fig|1177179.3.peg.2052"/>
<keyword evidence="3" id="KW-1185">Reference proteome</keyword>
<accession>L0WBA2</accession>
<evidence type="ECO:0008006" key="4">
    <source>
        <dbReference type="Google" id="ProtNLM"/>
    </source>
</evidence>
<dbReference type="AlphaFoldDB" id="L0WBA2"/>